<dbReference type="AlphaFoldDB" id="A0A8D8F300"/>
<evidence type="ECO:0000256" key="1">
    <source>
        <dbReference type="SAM" id="MobiDB-lite"/>
    </source>
</evidence>
<reference evidence="2" key="1">
    <citation type="submission" date="2021-05" db="EMBL/GenBank/DDBJ databases">
        <authorList>
            <person name="Alioto T."/>
            <person name="Alioto T."/>
            <person name="Gomez Garrido J."/>
        </authorList>
    </citation>
    <scope>NUCLEOTIDE SEQUENCE</scope>
</reference>
<protein>
    <submittedName>
        <fullName evidence="2">(northern house mosquito) hypothetical protein</fullName>
    </submittedName>
</protein>
<feature type="region of interest" description="Disordered" evidence="1">
    <location>
        <begin position="86"/>
        <end position="107"/>
    </location>
</feature>
<sequence>MNGTIVPTEVKSSRNVRSTLRLRRRFRNHRRWHVVVVPAQTLVRGIGLRAVQFQLVQVRVDQHVQHAGQLGDDEPEHVQQEALAVPEAEHGGLQGGTRAQLGADFGL</sequence>
<organism evidence="2">
    <name type="scientific">Culex pipiens</name>
    <name type="common">House mosquito</name>
    <dbReference type="NCBI Taxonomy" id="7175"/>
    <lineage>
        <taxon>Eukaryota</taxon>
        <taxon>Metazoa</taxon>
        <taxon>Ecdysozoa</taxon>
        <taxon>Arthropoda</taxon>
        <taxon>Hexapoda</taxon>
        <taxon>Insecta</taxon>
        <taxon>Pterygota</taxon>
        <taxon>Neoptera</taxon>
        <taxon>Endopterygota</taxon>
        <taxon>Diptera</taxon>
        <taxon>Nematocera</taxon>
        <taxon>Culicoidea</taxon>
        <taxon>Culicidae</taxon>
        <taxon>Culicinae</taxon>
        <taxon>Culicini</taxon>
        <taxon>Culex</taxon>
        <taxon>Culex</taxon>
    </lineage>
</organism>
<name>A0A8D8F300_CULPI</name>
<proteinExistence type="predicted"/>
<accession>A0A8D8F300</accession>
<dbReference type="EMBL" id="HBUE01029257">
    <property type="protein sequence ID" value="CAG6455761.1"/>
    <property type="molecule type" value="Transcribed_RNA"/>
</dbReference>
<dbReference type="EMBL" id="HBUE01029259">
    <property type="protein sequence ID" value="CAG6455762.1"/>
    <property type="molecule type" value="Transcribed_RNA"/>
</dbReference>
<dbReference type="EMBL" id="HBUE01029256">
    <property type="protein sequence ID" value="CAG6455760.1"/>
    <property type="molecule type" value="Transcribed_RNA"/>
</dbReference>
<evidence type="ECO:0000313" key="2">
    <source>
        <dbReference type="EMBL" id="CAG6455760.1"/>
    </source>
</evidence>